<name>A0AA88DXJ1_FICCA</name>
<dbReference type="Proteomes" id="UP001187192">
    <property type="component" value="Unassembled WGS sequence"/>
</dbReference>
<proteinExistence type="predicted"/>
<keyword evidence="2" id="KW-1185">Reference proteome</keyword>
<evidence type="ECO:0000313" key="1">
    <source>
        <dbReference type="EMBL" id="GMN63825.1"/>
    </source>
</evidence>
<gene>
    <name evidence="1" type="ORF">TIFTF001_032896</name>
</gene>
<dbReference type="AlphaFoldDB" id="A0AA88DXJ1"/>
<dbReference type="EMBL" id="BTGU01000160">
    <property type="protein sequence ID" value="GMN63825.1"/>
    <property type="molecule type" value="Genomic_DNA"/>
</dbReference>
<sequence>MQSNHFNARLLAESPGRLPSSRVRRHWKEPEEGEVTGGANVVENVVVLDEPEAEGDQARAEAVFLRIDPSPTLVDVQHWGLSPWFGDLWSVGSAGANFKVGPARTPPVVGWGSVGTNFKVEPARTPLMVGWGIP</sequence>
<comment type="caution">
    <text evidence="1">The sequence shown here is derived from an EMBL/GenBank/DDBJ whole genome shotgun (WGS) entry which is preliminary data.</text>
</comment>
<organism evidence="1 2">
    <name type="scientific">Ficus carica</name>
    <name type="common">Common fig</name>
    <dbReference type="NCBI Taxonomy" id="3494"/>
    <lineage>
        <taxon>Eukaryota</taxon>
        <taxon>Viridiplantae</taxon>
        <taxon>Streptophyta</taxon>
        <taxon>Embryophyta</taxon>
        <taxon>Tracheophyta</taxon>
        <taxon>Spermatophyta</taxon>
        <taxon>Magnoliopsida</taxon>
        <taxon>eudicotyledons</taxon>
        <taxon>Gunneridae</taxon>
        <taxon>Pentapetalae</taxon>
        <taxon>rosids</taxon>
        <taxon>fabids</taxon>
        <taxon>Rosales</taxon>
        <taxon>Moraceae</taxon>
        <taxon>Ficeae</taxon>
        <taxon>Ficus</taxon>
    </lineage>
</organism>
<reference evidence="1" key="1">
    <citation type="submission" date="2023-07" db="EMBL/GenBank/DDBJ databases">
        <title>draft genome sequence of fig (Ficus carica).</title>
        <authorList>
            <person name="Takahashi T."/>
            <person name="Nishimura K."/>
        </authorList>
    </citation>
    <scope>NUCLEOTIDE SEQUENCE</scope>
</reference>
<evidence type="ECO:0000313" key="2">
    <source>
        <dbReference type="Proteomes" id="UP001187192"/>
    </source>
</evidence>
<protein>
    <submittedName>
        <fullName evidence="1">Uncharacterized protein</fullName>
    </submittedName>
</protein>
<accession>A0AA88DXJ1</accession>